<protein>
    <submittedName>
        <fullName evidence="2">Uncharacterized protein</fullName>
    </submittedName>
</protein>
<evidence type="ECO:0000313" key="3">
    <source>
        <dbReference type="Proteomes" id="UP001530315"/>
    </source>
</evidence>
<feature type="region of interest" description="Disordered" evidence="1">
    <location>
        <begin position="1081"/>
        <end position="1145"/>
    </location>
</feature>
<keyword evidence="3" id="KW-1185">Reference proteome</keyword>
<reference evidence="2 3" key="1">
    <citation type="submission" date="2024-10" db="EMBL/GenBank/DDBJ databases">
        <title>Updated reference genomes for cyclostephanoid diatoms.</title>
        <authorList>
            <person name="Roberts W.R."/>
            <person name="Alverson A.J."/>
        </authorList>
    </citation>
    <scope>NUCLEOTIDE SEQUENCE [LARGE SCALE GENOMIC DNA]</scope>
    <source>
        <strain evidence="2 3">AJA276-08</strain>
    </source>
</reference>
<feature type="compositionally biased region" description="Low complexity" evidence="1">
    <location>
        <begin position="141"/>
        <end position="154"/>
    </location>
</feature>
<feature type="compositionally biased region" description="Basic residues" evidence="1">
    <location>
        <begin position="1123"/>
        <end position="1145"/>
    </location>
</feature>
<proteinExistence type="predicted"/>
<feature type="region of interest" description="Disordered" evidence="1">
    <location>
        <begin position="467"/>
        <end position="497"/>
    </location>
</feature>
<gene>
    <name evidence="2" type="ORF">ACHAW5_008358</name>
</gene>
<feature type="compositionally biased region" description="Polar residues" evidence="1">
    <location>
        <begin position="1109"/>
        <end position="1120"/>
    </location>
</feature>
<comment type="caution">
    <text evidence="2">The sequence shown here is derived from an EMBL/GenBank/DDBJ whole genome shotgun (WGS) entry which is preliminary data.</text>
</comment>
<feature type="compositionally biased region" description="Basic and acidic residues" evidence="1">
    <location>
        <begin position="1090"/>
        <end position="1105"/>
    </location>
</feature>
<evidence type="ECO:0000256" key="1">
    <source>
        <dbReference type="SAM" id="MobiDB-lite"/>
    </source>
</evidence>
<feature type="compositionally biased region" description="Low complexity" evidence="1">
    <location>
        <begin position="123"/>
        <end position="134"/>
    </location>
</feature>
<feature type="compositionally biased region" description="Polar residues" evidence="1">
    <location>
        <begin position="467"/>
        <end position="483"/>
    </location>
</feature>
<dbReference type="AlphaFoldDB" id="A0ABD3Q970"/>
<evidence type="ECO:0000313" key="2">
    <source>
        <dbReference type="EMBL" id="KAL3796914.1"/>
    </source>
</evidence>
<feature type="region of interest" description="Disordered" evidence="1">
    <location>
        <begin position="118"/>
        <end position="156"/>
    </location>
</feature>
<sequence>MSLDGISICDGRSELSVPCFSPVNSISGWSSRLPIARRMDPPGEYESASLPSSRDDDNTVHLARYSTRDYGDSDFDGAVNVATTRVVAASAPTMTIGRLGSSDIDSKLASLNAKSRALRGMTRRPTSSSSRSIAIPPPPSRESSYSETSPTMSSRGKKVTFDADLSFLGNRQKVTFEAADRADGSRHVAGDDRSVVGNIADRPNIVTDDSRSVGSRKCLVDRWNGIFASSAFGATGVVVPPSGAISPAASGTTTNDDRKNNPHSRTLAMKVQCEMILAGYTMTRDRCPKCTMALLTKKPSSAIRVNVNLSQREECAYCPIEKLRPTINEAASKRIAAAAVGGGGEGMCPISDAVCIEIAREQGRGGTMTEGQSCVECGGPELFLGDGSTRCVVCDVLRMKLGDGYRRSIAEGNDAESEAASPSIVQDIVTGQCIKSGDNGPPINLTKLQDQVYEVVKRLGESESTIAVVSQKTEQTAPSASDQEPTEQEFAKSGDNGLPINLTKLQDHLFEVVERLGKFEFFPDNVTASDLDKSQCQLKVELAGRNESQAPSLPQSLEESVAASPSIIEAKNFLYPSLASKSIPEALSFTSSIYDPTESPFITSKECASDKPEVDFDQLQGKTQEDRAKVTELQISRMIQAEESQQTAQTAAPSADPDLVEQEIVASKCIKSDDIGPPIDHIKLQDQAYEVVSRLGECESTPDILPYTRAKLLCQLKAEFARAKESRAALELTTQSTQLAATGDNALDKIITELERSKQDQFFENIVEGTTFVEKAASDFYSQATSVLDDILVASLSHSYSISQQEVDATANVEEHNITPTSFLVNTPFEVDVYHLPEVPECDPSVAEPSEHNPPPGRSSIDCCAGSAAIFRQNKPTQTQEQHDDTIHDCEMIENEHNPPPTSPMLGCCGGSAAIFRQNQPTRIQQQQDDDHYDCETINKVSVDGQNLVTQTEHAHQESNNYDIETIETDDFTANTWNTIDDSRFDEKKDEHNNHSLPKLLKNKFFCFCCDFEAEDDEYSIMETSKRGIDTKEQECPQQSQYPNRSKIIVPSPPPRHCALAYVPCFSGAMTTSTLPLHHHQNSPLCGNDAGRKNENDNGDGRDDPNPNLVITTQQNTTPHISLPRRFHGPRRRYRLRNRQRHRRA</sequence>
<organism evidence="2 3">
    <name type="scientific">Stephanodiscus triporus</name>
    <dbReference type="NCBI Taxonomy" id="2934178"/>
    <lineage>
        <taxon>Eukaryota</taxon>
        <taxon>Sar</taxon>
        <taxon>Stramenopiles</taxon>
        <taxon>Ochrophyta</taxon>
        <taxon>Bacillariophyta</taxon>
        <taxon>Coscinodiscophyceae</taxon>
        <taxon>Thalassiosirophycidae</taxon>
        <taxon>Stephanodiscales</taxon>
        <taxon>Stephanodiscaceae</taxon>
        <taxon>Stephanodiscus</taxon>
    </lineage>
</organism>
<dbReference type="Proteomes" id="UP001530315">
    <property type="component" value="Unassembled WGS sequence"/>
</dbReference>
<dbReference type="EMBL" id="JALLAZ020000365">
    <property type="protein sequence ID" value="KAL3796914.1"/>
    <property type="molecule type" value="Genomic_DNA"/>
</dbReference>
<name>A0ABD3Q970_9STRA</name>
<accession>A0ABD3Q970</accession>